<evidence type="ECO:0000256" key="1">
    <source>
        <dbReference type="SAM" id="SignalP"/>
    </source>
</evidence>
<evidence type="ECO:0000313" key="3">
    <source>
        <dbReference type="EMBL" id="GAA0369539.1"/>
    </source>
</evidence>
<proteinExistence type="predicted"/>
<dbReference type="PROSITE" id="PS51257">
    <property type="entry name" value="PROKAR_LIPOPROTEIN"/>
    <property type="match status" value="1"/>
</dbReference>
<dbReference type="PANTHER" id="PTHR30290:SF83">
    <property type="entry name" value="ABC TRANSPORTER SUBSTRATE-BINDING PROTEIN"/>
    <property type="match status" value="1"/>
</dbReference>
<protein>
    <submittedName>
        <fullName evidence="3">ABC transporter substrate-binding protein</fullName>
    </submittedName>
</protein>
<dbReference type="PANTHER" id="PTHR30290">
    <property type="entry name" value="PERIPLASMIC BINDING COMPONENT OF ABC TRANSPORTER"/>
    <property type="match status" value="1"/>
</dbReference>
<dbReference type="RefSeq" id="WP_252805165.1">
    <property type="nucleotide sequence ID" value="NZ_BAAABM010000069.1"/>
</dbReference>
<keyword evidence="4" id="KW-1185">Reference proteome</keyword>
<dbReference type="EMBL" id="BAAABM010000069">
    <property type="protein sequence ID" value="GAA0369539.1"/>
    <property type="molecule type" value="Genomic_DNA"/>
</dbReference>
<feature type="domain" description="Solute-binding protein family 5" evidence="2">
    <location>
        <begin position="95"/>
        <end position="475"/>
    </location>
</feature>
<sequence>MSGRFAACLALLLLGTVACGGPATVRSDTAFDQASSRVVYPSTARGGTLRLAVTDAPVSLDPGDAGLAYEADLARLYARSLVTYAPGPGPAGLRLVPDLAESLGRPGDGGRTWTYRLRPGITYEDGTPVRARDVKYAVARSSYTAELNDGPRDLREALRGAYWGPYLDHDLDHFTGVTTPDDRTVVFHLKRPDYDFDQLAASPQTAPVPQAKDTRLDYEKHPLSTGPYRFARHDVGTGLTLVRNPRWHDDPNRTALPDRIEVTERVAAADLDARLGTGSLDADLAGAGVLPTTRTTILGAPTAKARADNPLTGLVHYAALSTRVRPFDNAHCRRAVQYAVDRTAVQRAYGGPTAGAPATNVLPPTVTGYQAADPYPHDLARARRELAACGRPNGFATGLAVRADRPGDVAAAQTLRQALGQIGIDARVTTLSAFQWGSTAGSPAYVHRHGLGVLLDSWAASRPTGHAFLRPLTGTVAKVNNLNLMELRDPRVTRALTLGARTPDAARRAQRWADADRAVMQTAAYVPLLAEKTVLYRPAALANVYVHPAYGMYDYAALGLRTGTRTSPSP</sequence>
<feature type="signal peptide" evidence="1">
    <location>
        <begin position="1"/>
        <end position="20"/>
    </location>
</feature>
<comment type="caution">
    <text evidence="3">The sequence shown here is derived from an EMBL/GenBank/DDBJ whole genome shotgun (WGS) entry which is preliminary data.</text>
</comment>
<dbReference type="SUPFAM" id="SSF53850">
    <property type="entry name" value="Periplasmic binding protein-like II"/>
    <property type="match status" value="1"/>
</dbReference>
<reference evidence="3 4" key="1">
    <citation type="journal article" date="2019" name="Int. J. Syst. Evol. Microbiol.">
        <title>The Global Catalogue of Microorganisms (GCM) 10K type strain sequencing project: providing services to taxonomists for standard genome sequencing and annotation.</title>
        <authorList>
            <consortium name="The Broad Institute Genomics Platform"/>
            <consortium name="The Broad Institute Genome Sequencing Center for Infectious Disease"/>
            <person name="Wu L."/>
            <person name="Ma J."/>
        </authorList>
    </citation>
    <scope>NUCLEOTIDE SEQUENCE [LARGE SCALE GENOMIC DNA]</scope>
    <source>
        <strain evidence="3 4">JCM 3146</strain>
    </source>
</reference>
<dbReference type="Pfam" id="PF00496">
    <property type="entry name" value="SBP_bac_5"/>
    <property type="match status" value="1"/>
</dbReference>
<keyword evidence="1" id="KW-0732">Signal</keyword>
<evidence type="ECO:0000259" key="2">
    <source>
        <dbReference type="Pfam" id="PF00496"/>
    </source>
</evidence>
<dbReference type="Gene3D" id="3.40.190.10">
    <property type="entry name" value="Periplasmic binding protein-like II"/>
    <property type="match status" value="1"/>
</dbReference>
<dbReference type="CDD" id="cd08506">
    <property type="entry name" value="PBP2_clavulanate_OppA2"/>
    <property type="match status" value="1"/>
</dbReference>
<dbReference type="Proteomes" id="UP001501822">
    <property type="component" value="Unassembled WGS sequence"/>
</dbReference>
<name>A0ABN0XQ65_9ACTN</name>
<evidence type="ECO:0000313" key="4">
    <source>
        <dbReference type="Proteomes" id="UP001501822"/>
    </source>
</evidence>
<dbReference type="InterPro" id="IPR039424">
    <property type="entry name" value="SBP_5"/>
</dbReference>
<dbReference type="PIRSF" id="PIRSF002741">
    <property type="entry name" value="MppA"/>
    <property type="match status" value="1"/>
</dbReference>
<dbReference type="Gene3D" id="3.10.105.10">
    <property type="entry name" value="Dipeptide-binding Protein, Domain 3"/>
    <property type="match status" value="1"/>
</dbReference>
<dbReference type="InterPro" id="IPR000914">
    <property type="entry name" value="SBP_5_dom"/>
</dbReference>
<accession>A0ABN0XQ65</accession>
<dbReference type="InterPro" id="IPR030678">
    <property type="entry name" value="Peptide/Ni-bd"/>
</dbReference>
<feature type="chain" id="PRO_5046377270" evidence="1">
    <location>
        <begin position="21"/>
        <end position="570"/>
    </location>
</feature>
<gene>
    <name evidence="3" type="ORF">GCM10010151_69290</name>
</gene>
<organism evidence="3 4">
    <name type="scientific">Actinoallomurus spadix</name>
    <dbReference type="NCBI Taxonomy" id="79912"/>
    <lineage>
        <taxon>Bacteria</taxon>
        <taxon>Bacillati</taxon>
        <taxon>Actinomycetota</taxon>
        <taxon>Actinomycetes</taxon>
        <taxon>Streptosporangiales</taxon>
        <taxon>Thermomonosporaceae</taxon>
        <taxon>Actinoallomurus</taxon>
    </lineage>
</organism>